<keyword evidence="12" id="KW-0732">Signal</keyword>
<sequence length="239" mass="25962">MWRRAAQVLGLLFCVVGLGLVGCTLAMDHWRVAQLGGEGGSSVVVVAWFWSDLWKDCYEDSTSLVNCVDFGVLWTVRSYIQAVRGLLLTGLCLGFIATVLTLFGMECTRVGGDQRSKDRMLAAASALHVFGCGSDVAGYCLYINTVAAAFLHGKADPSKLSYEIGPPLYLGLGGSFIILLGCTVQYVTACRVKQPKSRHAVVASIREKEEGSIRRQKHRRGPSQRSSMSPYKMASAVIM</sequence>
<dbReference type="Pfam" id="PF00822">
    <property type="entry name" value="PMP22_Claudin"/>
    <property type="match status" value="1"/>
</dbReference>
<dbReference type="Gene3D" id="1.20.140.150">
    <property type="match status" value="1"/>
</dbReference>
<dbReference type="Proteomes" id="UP000694891">
    <property type="component" value="Unplaced"/>
</dbReference>
<accession>A0A9Y4MQW6</accession>
<evidence type="ECO:0000256" key="11">
    <source>
        <dbReference type="SAM" id="Phobius"/>
    </source>
</evidence>
<evidence type="ECO:0000313" key="14">
    <source>
        <dbReference type="RefSeq" id="XP_008276236.1"/>
    </source>
</evidence>
<dbReference type="RefSeq" id="XP_008276236.1">
    <property type="nucleotide sequence ID" value="XM_008278014.1"/>
</dbReference>
<dbReference type="AlphaFoldDB" id="A0A9Y4MQW6"/>
<evidence type="ECO:0000313" key="13">
    <source>
        <dbReference type="Proteomes" id="UP000694891"/>
    </source>
</evidence>
<evidence type="ECO:0000256" key="4">
    <source>
        <dbReference type="ARBA" id="ARBA00022427"/>
    </source>
</evidence>
<protein>
    <submittedName>
        <fullName evidence="14">Claudin-10-like isoform X2</fullName>
    </submittedName>
</protein>
<dbReference type="GO" id="GO:0005886">
    <property type="term" value="C:plasma membrane"/>
    <property type="evidence" value="ECO:0007669"/>
    <property type="project" value="UniProtKB-SubCell"/>
</dbReference>
<evidence type="ECO:0000256" key="5">
    <source>
        <dbReference type="ARBA" id="ARBA00022475"/>
    </source>
</evidence>
<keyword evidence="6 11" id="KW-0812">Transmembrane</keyword>
<evidence type="ECO:0000256" key="9">
    <source>
        <dbReference type="ARBA" id="ARBA00023136"/>
    </source>
</evidence>
<proteinExistence type="inferred from homology"/>
<evidence type="ECO:0000256" key="1">
    <source>
        <dbReference type="ARBA" id="ARBA00004435"/>
    </source>
</evidence>
<feature type="signal peptide" evidence="12">
    <location>
        <begin position="1"/>
        <end position="26"/>
    </location>
</feature>
<evidence type="ECO:0000256" key="12">
    <source>
        <dbReference type="SAM" id="SignalP"/>
    </source>
</evidence>
<dbReference type="GO" id="GO:0005198">
    <property type="term" value="F:structural molecule activity"/>
    <property type="evidence" value="ECO:0007669"/>
    <property type="project" value="InterPro"/>
</dbReference>
<feature type="transmembrane region" description="Helical" evidence="11">
    <location>
        <begin position="126"/>
        <end position="148"/>
    </location>
</feature>
<evidence type="ECO:0000256" key="3">
    <source>
        <dbReference type="ARBA" id="ARBA00008295"/>
    </source>
</evidence>
<keyword evidence="9 11" id="KW-0472">Membrane</keyword>
<keyword evidence="13" id="KW-1185">Reference proteome</keyword>
<gene>
    <name evidence="14" type="primary">LOC103354583</name>
</gene>
<feature type="transmembrane region" description="Helical" evidence="11">
    <location>
        <begin position="168"/>
        <end position="189"/>
    </location>
</feature>
<keyword evidence="7" id="KW-0965">Cell junction</keyword>
<dbReference type="PANTHER" id="PTHR12002">
    <property type="entry name" value="CLAUDIN"/>
    <property type="match status" value="1"/>
</dbReference>
<evidence type="ECO:0000256" key="10">
    <source>
        <dbReference type="SAM" id="MobiDB-lite"/>
    </source>
</evidence>
<feature type="region of interest" description="Disordered" evidence="10">
    <location>
        <begin position="204"/>
        <end position="239"/>
    </location>
</feature>
<comment type="similarity">
    <text evidence="3">Belongs to the claudin family.</text>
</comment>
<dbReference type="InterPro" id="IPR006187">
    <property type="entry name" value="Claudin"/>
</dbReference>
<dbReference type="InterPro" id="IPR004031">
    <property type="entry name" value="PMP22/EMP/MP20/Claudin"/>
</dbReference>
<comment type="subcellular location">
    <subcellularLocation>
        <location evidence="1">Cell junction</location>
        <location evidence="1">Tight junction</location>
    </subcellularLocation>
    <subcellularLocation>
        <location evidence="2">Cell membrane</location>
        <topology evidence="2">Multi-pass membrane protein</topology>
    </subcellularLocation>
</comment>
<evidence type="ECO:0000256" key="8">
    <source>
        <dbReference type="ARBA" id="ARBA00022989"/>
    </source>
</evidence>
<dbReference type="PROSITE" id="PS51257">
    <property type="entry name" value="PROKAR_LIPOPROTEIN"/>
    <property type="match status" value="1"/>
</dbReference>
<dbReference type="GeneID" id="103354583"/>
<keyword evidence="4" id="KW-0796">Tight junction</keyword>
<keyword evidence="8 11" id="KW-1133">Transmembrane helix</keyword>
<name>A0A9Y4MQW6_9TELE</name>
<dbReference type="PRINTS" id="PR01077">
    <property type="entry name" value="CLAUDIN"/>
</dbReference>
<feature type="transmembrane region" description="Helical" evidence="11">
    <location>
        <begin position="82"/>
        <end position="105"/>
    </location>
</feature>
<keyword evidence="5" id="KW-1003">Cell membrane</keyword>
<reference evidence="14" key="1">
    <citation type="submission" date="2025-08" db="UniProtKB">
        <authorList>
            <consortium name="RefSeq"/>
        </authorList>
    </citation>
    <scope>IDENTIFICATION</scope>
</reference>
<evidence type="ECO:0000256" key="2">
    <source>
        <dbReference type="ARBA" id="ARBA00004651"/>
    </source>
</evidence>
<organism evidence="13 14">
    <name type="scientific">Stegastes partitus</name>
    <name type="common">bicolor damselfish</name>
    <dbReference type="NCBI Taxonomy" id="144197"/>
    <lineage>
        <taxon>Eukaryota</taxon>
        <taxon>Metazoa</taxon>
        <taxon>Chordata</taxon>
        <taxon>Craniata</taxon>
        <taxon>Vertebrata</taxon>
        <taxon>Euteleostomi</taxon>
        <taxon>Actinopterygii</taxon>
        <taxon>Neopterygii</taxon>
        <taxon>Teleostei</taxon>
        <taxon>Neoteleostei</taxon>
        <taxon>Acanthomorphata</taxon>
        <taxon>Ovalentaria</taxon>
        <taxon>Pomacentridae</taxon>
        <taxon>Stegastes</taxon>
    </lineage>
</organism>
<feature type="chain" id="PRO_5041257945" evidence="12">
    <location>
        <begin position="27"/>
        <end position="239"/>
    </location>
</feature>
<evidence type="ECO:0000256" key="7">
    <source>
        <dbReference type="ARBA" id="ARBA00022949"/>
    </source>
</evidence>
<dbReference type="GO" id="GO:0005923">
    <property type="term" value="C:bicellular tight junction"/>
    <property type="evidence" value="ECO:0007669"/>
    <property type="project" value="UniProtKB-SubCell"/>
</dbReference>
<evidence type="ECO:0000256" key="6">
    <source>
        <dbReference type="ARBA" id="ARBA00022692"/>
    </source>
</evidence>